<feature type="region of interest" description="Disordered" evidence="1">
    <location>
        <begin position="284"/>
        <end position="319"/>
    </location>
</feature>
<dbReference type="Proteomes" id="UP001295684">
    <property type="component" value="Unassembled WGS sequence"/>
</dbReference>
<protein>
    <submittedName>
        <fullName evidence="2">Uncharacterized protein</fullName>
    </submittedName>
</protein>
<proteinExistence type="predicted"/>
<feature type="region of interest" description="Disordered" evidence="1">
    <location>
        <begin position="92"/>
        <end position="115"/>
    </location>
</feature>
<evidence type="ECO:0000313" key="3">
    <source>
        <dbReference type="Proteomes" id="UP001295684"/>
    </source>
</evidence>
<feature type="compositionally biased region" description="Polar residues" evidence="1">
    <location>
        <begin position="298"/>
        <end position="313"/>
    </location>
</feature>
<comment type="caution">
    <text evidence="2">The sequence shown here is derived from an EMBL/GenBank/DDBJ whole genome shotgun (WGS) entry which is preliminary data.</text>
</comment>
<dbReference type="AlphaFoldDB" id="A0AAD1UCD2"/>
<dbReference type="EMBL" id="CAMPGE010005372">
    <property type="protein sequence ID" value="CAI2364224.1"/>
    <property type="molecule type" value="Genomic_DNA"/>
</dbReference>
<feature type="compositionally biased region" description="Basic and acidic residues" evidence="1">
    <location>
        <begin position="62"/>
        <end position="71"/>
    </location>
</feature>
<reference evidence="2" key="1">
    <citation type="submission" date="2023-07" db="EMBL/GenBank/DDBJ databases">
        <authorList>
            <consortium name="AG Swart"/>
            <person name="Singh M."/>
            <person name="Singh A."/>
            <person name="Seah K."/>
            <person name="Emmerich C."/>
        </authorList>
    </citation>
    <scope>NUCLEOTIDE SEQUENCE</scope>
    <source>
        <strain evidence="2">DP1</strain>
    </source>
</reference>
<keyword evidence="3" id="KW-1185">Reference proteome</keyword>
<feature type="region of interest" description="Disordered" evidence="1">
    <location>
        <begin position="241"/>
        <end position="265"/>
    </location>
</feature>
<feature type="compositionally biased region" description="Basic and acidic residues" evidence="1">
    <location>
        <begin position="256"/>
        <end position="265"/>
    </location>
</feature>
<gene>
    <name evidence="2" type="ORF">ECRASSUSDP1_LOCUS5567</name>
</gene>
<name>A0AAD1UCD2_EUPCR</name>
<accession>A0AAD1UCD2</accession>
<feature type="region of interest" description="Disordered" evidence="1">
    <location>
        <begin position="62"/>
        <end position="81"/>
    </location>
</feature>
<evidence type="ECO:0000313" key="2">
    <source>
        <dbReference type="EMBL" id="CAI2364224.1"/>
    </source>
</evidence>
<feature type="compositionally biased region" description="Basic and acidic residues" evidence="1">
    <location>
        <begin position="284"/>
        <end position="295"/>
    </location>
</feature>
<organism evidence="2 3">
    <name type="scientific">Euplotes crassus</name>
    <dbReference type="NCBI Taxonomy" id="5936"/>
    <lineage>
        <taxon>Eukaryota</taxon>
        <taxon>Sar</taxon>
        <taxon>Alveolata</taxon>
        <taxon>Ciliophora</taxon>
        <taxon>Intramacronucleata</taxon>
        <taxon>Spirotrichea</taxon>
        <taxon>Hypotrichia</taxon>
        <taxon>Euplotida</taxon>
        <taxon>Euplotidae</taxon>
        <taxon>Moneuplotes</taxon>
    </lineage>
</organism>
<evidence type="ECO:0000256" key="1">
    <source>
        <dbReference type="SAM" id="MobiDB-lite"/>
    </source>
</evidence>
<sequence length="402" mass="45971">MQKIQEMKLKEKVLLKGSTRYKNNETIHQRVKKYFKMLCPHRENFSISKALQSQRNEISEYSKGEYSHDEGNPSWKNNTSLRNGRSYFLRARKFSQPENSSKRSMRSLSDKSNSVKKIVPSTITQCGAPSSKANSKGFSKKPNKARRITNISTDKTVYPLNQRFKSVAPASKNKNPNLIGKRRIVFRKNKKSHEKLPKISLQKESKLNQSDSLVISPAEKLDYNDSDFEIKKIKPIKEERLRESTEKSLSAPMLLKEPDKKPAENKMKNILDRLFAKNYETGEKSDVGSYEESRRRSNPSYSQTGGSRAGSKSNLRKPSINILISNSRQKGTRMDGIGSLELGRKYTSAFNTPAKISSTKDKYAYHHKRTILNPNLVLKKSKKSELAINDVGILKYLNKDQK</sequence>